<gene>
    <name evidence="1" type="ORF">VZ94_20290</name>
</gene>
<reference evidence="1 2" key="2">
    <citation type="journal article" date="2016" name="Microb. Ecol.">
        <title>Genome Characteristics of a Novel Type I Methanotroph (Sn10-6) Isolated from a Flooded Indian Rice Field.</title>
        <authorList>
            <person name="Rahalkar M.C."/>
            <person name="Pandit P.S."/>
            <person name="Dhakephalkar P.K."/>
            <person name="Pore S."/>
            <person name="Arora P."/>
            <person name="Kapse N."/>
        </authorList>
    </citation>
    <scope>NUCLEOTIDE SEQUENCE [LARGE SCALE GENOMIC DNA]</scope>
    <source>
        <strain evidence="1 2">Sn10-6</strain>
    </source>
</reference>
<sequence>MGFGVFIATKLLTTLLRDLTMKTILLEIEDKTYQTVLDFIKLLPENRCRIIEDDNSLSENDHQHIQACLNQISQGDYSDFEDWDRGYELPSTITQKRHQIS</sequence>
<dbReference type="EMBL" id="LAJX01000288">
    <property type="protein sequence ID" value="KJV05148.1"/>
    <property type="molecule type" value="Genomic_DNA"/>
</dbReference>
<name>A0A0F3IF47_9GAMM</name>
<dbReference type="AlphaFoldDB" id="A0A0F3IF47"/>
<accession>A0A0F3IF47</accession>
<dbReference type="Proteomes" id="UP000033684">
    <property type="component" value="Unassembled WGS sequence"/>
</dbReference>
<organism evidence="1 2">
    <name type="scientific">Methylocucumis oryzae</name>
    <dbReference type="NCBI Taxonomy" id="1632867"/>
    <lineage>
        <taxon>Bacteria</taxon>
        <taxon>Pseudomonadati</taxon>
        <taxon>Pseudomonadota</taxon>
        <taxon>Gammaproteobacteria</taxon>
        <taxon>Methylococcales</taxon>
        <taxon>Methylococcaceae</taxon>
        <taxon>Methylocucumis</taxon>
    </lineage>
</organism>
<proteinExistence type="predicted"/>
<keyword evidence="2" id="KW-1185">Reference proteome</keyword>
<comment type="caution">
    <text evidence="1">The sequence shown here is derived from an EMBL/GenBank/DDBJ whole genome shotgun (WGS) entry which is preliminary data.</text>
</comment>
<reference evidence="2" key="1">
    <citation type="submission" date="2015-03" db="EMBL/GenBank/DDBJ databases">
        <title>Draft genome sequence of a novel methanotroph (Sn10-6) isolated from flooded ricefield rhizosphere in India.</title>
        <authorList>
            <person name="Pandit P.S."/>
            <person name="Pore S.D."/>
            <person name="Arora P."/>
            <person name="Kapse N.G."/>
            <person name="Dhakephalkar P.K."/>
            <person name="Rahalkar M.C."/>
        </authorList>
    </citation>
    <scope>NUCLEOTIDE SEQUENCE [LARGE SCALE GENOMIC DNA]</scope>
    <source>
        <strain evidence="2">Sn10-6</strain>
    </source>
</reference>
<protein>
    <submittedName>
        <fullName evidence="1">Uncharacterized protein</fullName>
    </submittedName>
</protein>
<evidence type="ECO:0000313" key="1">
    <source>
        <dbReference type="EMBL" id="KJV05148.1"/>
    </source>
</evidence>
<evidence type="ECO:0000313" key="2">
    <source>
        <dbReference type="Proteomes" id="UP000033684"/>
    </source>
</evidence>